<protein>
    <recommendedName>
        <fullName evidence="3">Integral membrane protein</fullName>
    </recommendedName>
</protein>
<reference evidence="1 2" key="1">
    <citation type="submission" date="2024-03" db="EMBL/GenBank/DDBJ databases">
        <title>Genome-scale model development and genomic sequencing of the oleaginous clade Lipomyces.</title>
        <authorList>
            <consortium name="Lawrence Berkeley National Laboratory"/>
            <person name="Czajka J.J."/>
            <person name="Han Y."/>
            <person name="Kim J."/>
            <person name="Mondo S.J."/>
            <person name="Hofstad B.A."/>
            <person name="Robles A."/>
            <person name="Haridas S."/>
            <person name="Riley R."/>
            <person name="LaButti K."/>
            <person name="Pangilinan J."/>
            <person name="Andreopoulos W."/>
            <person name="Lipzen A."/>
            <person name="Yan J."/>
            <person name="Wang M."/>
            <person name="Ng V."/>
            <person name="Grigoriev I.V."/>
            <person name="Spatafora J.W."/>
            <person name="Magnuson J.K."/>
            <person name="Baker S.E."/>
            <person name="Pomraning K.R."/>
        </authorList>
    </citation>
    <scope>NUCLEOTIDE SEQUENCE [LARGE SCALE GENOMIC DNA]</scope>
    <source>
        <strain evidence="1 2">Phaff 52-87</strain>
    </source>
</reference>
<dbReference type="Proteomes" id="UP001498771">
    <property type="component" value="Unassembled WGS sequence"/>
</dbReference>
<dbReference type="PANTHER" id="PTHR12459">
    <property type="entry name" value="TRANSMEMBRANE PROTEIN 135-RELATED"/>
    <property type="match status" value="1"/>
</dbReference>
<evidence type="ECO:0000313" key="1">
    <source>
        <dbReference type="EMBL" id="KAK7207459.1"/>
    </source>
</evidence>
<name>A0ABR1FC85_9ASCO</name>
<organism evidence="1 2">
    <name type="scientific">Myxozyma melibiosi</name>
    <dbReference type="NCBI Taxonomy" id="54550"/>
    <lineage>
        <taxon>Eukaryota</taxon>
        <taxon>Fungi</taxon>
        <taxon>Dikarya</taxon>
        <taxon>Ascomycota</taxon>
        <taxon>Saccharomycotina</taxon>
        <taxon>Lipomycetes</taxon>
        <taxon>Lipomycetales</taxon>
        <taxon>Lipomycetaceae</taxon>
        <taxon>Myxozyma</taxon>
    </lineage>
</organism>
<dbReference type="PANTHER" id="PTHR12459:SF15">
    <property type="entry name" value="TRANSMEMBRANE PROTEIN 135"/>
    <property type="match status" value="1"/>
</dbReference>
<sequence>MSRSLHPASPHLHSSLPRRISSDPAVVPALIAFAIFYASNVGPRLLNAAVRALQTRDRLRQLPSMVKHILLSALSRNELPAFWFFLLGSSVSTTRIIERLFPKRRLSLRQSSFLGSAIASMLVMRWHQRRVRKSVAVKQIESVVSEKLDHHDHSRTIDTTLFTFTSACDYLFRRHILARNRLPISLNTCDMLSFVSSSSVVMYAWFYRPDRLPKSYNTWITRYADLDTRLLDMLRLAQQRKFIYGVETGMAGILEPMTKNLGLPREYGDPVKSIPLPCVLIHENMAENCEMHAVLRFWKAFKAALVIYLPLNTVLQLRNLRSRTPILAQIAHVLKSSARSSSFLGLFVTLTWYGVCLTRSRLGPYFFPKAKPITWDNTLGPLLGCLICGWSILLETPQRWGELAQFVSPRAIGTLLPVSFDEAHEWFESLVFSASYAVLFSALSVNRSNRRLGVREPNDVRLRGMMGYALTTIMR</sequence>
<dbReference type="RefSeq" id="XP_064770492.1">
    <property type="nucleotide sequence ID" value="XM_064909671.1"/>
</dbReference>
<proteinExistence type="predicted"/>
<comment type="caution">
    <text evidence="1">The sequence shown here is derived from an EMBL/GenBank/DDBJ whole genome shotgun (WGS) entry which is preliminary data.</text>
</comment>
<gene>
    <name evidence="1" type="ORF">BZA70DRAFT_14647</name>
</gene>
<evidence type="ECO:0000313" key="2">
    <source>
        <dbReference type="Proteomes" id="UP001498771"/>
    </source>
</evidence>
<evidence type="ECO:0008006" key="3">
    <source>
        <dbReference type="Google" id="ProtNLM"/>
    </source>
</evidence>
<accession>A0ABR1FC85</accession>
<keyword evidence="2" id="KW-1185">Reference proteome</keyword>
<dbReference type="EMBL" id="JBBJBU010000001">
    <property type="protein sequence ID" value="KAK7207459.1"/>
    <property type="molecule type" value="Genomic_DNA"/>
</dbReference>
<dbReference type="InterPro" id="IPR026749">
    <property type="entry name" value="Tmem135"/>
</dbReference>
<dbReference type="GeneID" id="90035183"/>